<evidence type="ECO:0000256" key="4">
    <source>
        <dbReference type="ARBA" id="ARBA00022617"/>
    </source>
</evidence>
<dbReference type="InterPro" id="IPR002403">
    <property type="entry name" value="Cyt_P450_E_grp-IV"/>
</dbReference>
<evidence type="ECO:0000256" key="7">
    <source>
        <dbReference type="ARBA" id="ARBA00023004"/>
    </source>
</evidence>
<dbReference type="Pfam" id="PF00067">
    <property type="entry name" value="p450"/>
    <property type="match status" value="1"/>
</dbReference>
<dbReference type="AlphaFoldDB" id="A0A5C3MJB6"/>
<dbReference type="InterPro" id="IPR036396">
    <property type="entry name" value="Cyt_P450_sf"/>
</dbReference>
<comment type="similarity">
    <text evidence="3 10">Belongs to the cytochrome P450 family.</text>
</comment>
<evidence type="ECO:0000256" key="10">
    <source>
        <dbReference type="RuleBase" id="RU000461"/>
    </source>
</evidence>
<evidence type="ECO:0000313" key="12">
    <source>
        <dbReference type="EMBL" id="TFK45404.1"/>
    </source>
</evidence>
<dbReference type="Gene3D" id="1.10.630.10">
    <property type="entry name" value="Cytochrome P450"/>
    <property type="match status" value="1"/>
</dbReference>
<feature type="binding site" description="axial binding residue" evidence="9">
    <location>
        <position position="474"/>
    </location>
    <ligand>
        <name>heme</name>
        <dbReference type="ChEBI" id="CHEBI:30413"/>
    </ligand>
    <ligandPart>
        <name>Fe</name>
        <dbReference type="ChEBI" id="CHEBI:18248"/>
    </ligandPart>
</feature>
<dbReference type="GO" id="GO:0020037">
    <property type="term" value="F:heme binding"/>
    <property type="evidence" value="ECO:0007669"/>
    <property type="project" value="InterPro"/>
</dbReference>
<comment type="cofactor">
    <cofactor evidence="1 9">
        <name>heme</name>
        <dbReference type="ChEBI" id="CHEBI:30413"/>
    </cofactor>
</comment>
<dbReference type="OrthoDB" id="1470350at2759"/>
<comment type="pathway">
    <text evidence="2">Secondary metabolite biosynthesis.</text>
</comment>
<evidence type="ECO:0000256" key="2">
    <source>
        <dbReference type="ARBA" id="ARBA00005179"/>
    </source>
</evidence>
<dbReference type="PRINTS" id="PR00385">
    <property type="entry name" value="P450"/>
</dbReference>
<evidence type="ECO:0000256" key="11">
    <source>
        <dbReference type="SAM" id="SignalP"/>
    </source>
</evidence>
<dbReference type="SUPFAM" id="SSF48264">
    <property type="entry name" value="Cytochrome P450"/>
    <property type="match status" value="1"/>
</dbReference>
<dbReference type="Proteomes" id="UP000305948">
    <property type="component" value="Unassembled WGS sequence"/>
</dbReference>
<feature type="signal peptide" evidence="11">
    <location>
        <begin position="1"/>
        <end position="20"/>
    </location>
</feature>
<dbReference type="EMBL" id="ML213544">
    <property type="protein sequence ID" value="TFK45404.1"/>
    <property type="molecule type" value="Genomic_DNA"/>
</dbReference>
<dbReference type="InterPro" id="IPR050121">
    <property type="entry name" value="Cytochrome_P450_monoxygenase"/>
</dbReference>
<keyword evidence="5 9" id="KW-0479">Metal-binding</keyword>
<dbReference type="CDD" id="cd11069">
    <property type="entry name" value="CYP_FUM15-like"/>
    <property type="match status" value="1"/>
</dbReference>
<dbReference type="GO" id="GO:0016705">
    <property type="term" value="F:oxidoreductase activity, acting on paired donors, with incorporation or reduction of molecular oxygen"/>
    <property type="evidence" value="ECO:0007669"/>
    <property type="project" value="InterPro"/>
</dbReference>
<evidence type="ECO:0000256" key="3">
    <source>
        <dbReference type="ARBA" id="ARBA00010617"/>
    </source>
</evidence>
<dbReference type="InterPro" id="IPR001128">
    <property type="entry name" value="Cyt_P450"/>
</dbReference>
<keyword evidence="4 9" id="KW-0349">Heme</keyword>
<dbReference type="STRING" id="5364.A0A5C3MJB6"/>
<keyword evidence="13" id="KW-1185">Reference proteome</keyword>
<keyword evidence="8 10" id="KW-0503">Monooxygenase</keyword>
<name>A0A5C3MJB6_9AGAM</name>
<accession>A0A5C3MJB6</accession>
<gene>
    <name evidence="12" type="ORF">OE88DRAFT_1740328</name>
</gene>
<keyword evidence="7 9" id="KW-0408">Iron</keyword>
<dbReference type="PANTHER" id="PTHR24305">
    <property type="entry name" value="CYTOCHROME P450"/>
    <property type="match status" value="1"/>
</dbReference>
<evidence type="ECO:0000256" key="8">
    <source>
        <dbReference type="ARBA" id="ARBA00023033"/>
    </source>
</evidence>
<dbReference type="GO" id="GO:0004497">
    <property type="term" value="F:monooxygenase activity"/>
    <property type="evidence" value="ECO:0007669"/>
    <property type="project" value="UniProtKB-KW"/>
</dbReference>
<evidence type="ECO:0000256" key="1">
    <source>
        <dbReference type="ARBA" id="ARBA00001971"/>
    </source>
</evidence>
<proteinExistence type="inferred from homology"/>
<feature type="chain" id="PRO_5022959014" evidence="11">
    <location>
        <begin position="21"/>
        <end position="537"/>
    </location>
</feature>
<evidence type="ECO:0000256" key="6">
    <source>
        <dbReference type="ARBA" id="ARBA00023002"/>
    </source>
</evidence>
<protein>
    <submittedName>
        <fullName evidence="12">Cytochrome P450</fullName>
    </submittedName>
</protein>
<keyword evidence="11" id="KW-0732">Signal</keyword>
<reference evidence="12 13" key="1">
    <citation type="journal article" date="2019" name="Nat. Ecol. Evol.">
        <title>Megaphylogeny resolves global patterns of mushroom evolution.</title>
        <authorList>
            <person name="Varga T."/>
            <person name="Krizsan K."/>
            <person name="Foldi C."/>
            <person name="Dima B."/>
            <person name="Sanchez-Garcia M."/>
            <person name="Sanchez-Ramirez S."/>
            <person name="Szollosi G.J."/>
            <person name="Szarkandi J.G."/>
            <person name="Papp V."/>
            <person name="Albert L."/>
            <person name="Andreopoulos W."/>
            <person name="Angelini C."/>
            <person name="Antonin V."/>
            <person name="Barry K.W."/>
            <person name="Bougher N.L."/>
            <person name="Buchanan P."/>
            <person name="Buyck B."/>
            <person name="Bense V."/>
            <person name="Catcheside P."/>
            <person name="Chovatia M."/>
            <person name="Cooper J."/>
            <person name="Damon W."/>
            <person name="Desjardin D."/>
            <person name="Finy P."/>
            <person name="Geml J."/>
            <person name="Haridas S."/>
            <person name="Hughes K."/>
            <person name="Justo A."/>
            <person name="Karasinski D."/>
            <person name="Kautmanova I."/>
            <person name="Kiss B."/>
            <person name="Kocsube S."/>
            <person name="Kotiranta H."/>
            <person name="LaButti K.M."/>
            <person name="Lechner B.E."/>
            <person name="Liimatainen K."/>
            <person name="Lipzen A."/>
            <person name="Lukacs Z."/>
            <person name="Mihaltcheva S."/>
            <person name="Morgado L.N."/>
            <person name="Niskanen T."/>
            <person name="Noordeloos M.E."/>
            <person name="Ohm R.A."/>
            <person name="Ortiz-Santana B."/>
            <person name="Ovrebo C."/>
            <person name="Racz N."/>
            <person name="Riley R."/>
            <person name="Savchenko A."/>
            <person name="Shiryaev A."/>
            <person name="Soop K."/>
            <person name="Spirin V."/>
            <person name="Szebenyi C."/>
            <person name="Tomsovsky M."/>
            <person name="Tulloss R.E."/>
            <person name="Uehling J."/>
            <person name="Grigoriev I.V."/>
            <person name="Vagvolgyi C."/>
            <person name="Papp T."/>
            <person name="Martin F.M."/>
            <person name="Miettinen O."/>
            <person name="Hibbett D.S."/>
            <person name="Nagy L.G."/>
        </authorList>
    </citation>
    <scope>NUCLEOTIDE SEQUENCE [LARGE SCALE GENOMIC DNA]</scope>
    <source>
        <strain evidence="12 13">OMC1185</strain>
    </source>
</reference>
<dbReference type="InterPro" id="IPR017972">
    <property type="entry name" value="Cyt_P450_CS"/>
</dbReference>
<organism evidence="12 13">
    <name type="scientific">Heliocybe sulcata</name>
    <dbReference type="NCBI Taxonomy" id="5364"/>
    <lineage>
        <taxon>Eukaryota</taxon>
        <taxon>Fungi</taxon>
        <taxon>Dikarya</taxon>
        <taxon>Basidiomycota</taxon>
        <taxon>Agaricomycotina</taxon>
        <taxon>Agaricomycetes</taxon>
        <taxon>Gloeophyllales</taxon>
        <taxon>Gloeophyllaceae</taxon>
        <taxon>Heliocybe</taxon>
    </lineage>
</organism>
<dbReference type="PANTHER" id="PTHR24305:SF166">
    <property type="entry name" value="CYTOCHROME P450 12A4, MITOCHONDRIAL-RELATED"/>
    <property type="match status" value="1"/>
</dbReference>
<sequence>MFFWLACVAVLVAAVAFVRRSRRNPLRLIPGPPAVSLLLGNEPQLLEKSVGEMESEWHRRYGSVVRLKSTFGDDRIMISDPKALQYMFNTAAYTFPKPDDQRAIMLQLNGRDLVWAEGETHKRQRKVMLPAFGGPEARALYPIFLSIVERLTTKWQDIIGRNQDGSYAELNVHSWLSHATLDAIGEAAFDYPFGTLDDSETPLGKAYQNFIIEANGVRDTARIVSDGIMRRMPPLLLGFLFKNLPGQRLDRIRQTKKVAYGVAEQLVKDKGQAIAEGRTNKDVMSLLVKANLAESGSRRLIEDELYAEMSLILLAGHETTSTSLTWILWELAKRPEVQTRLRDEIVAAHAQAQDALSLNDIEKMPYFQAVLKEAMRIHPAVFHMNRVAAKDTALPLFKPIRLTSGQLVDTIVVPKGTRITTSVGCYNRNPDVWGEDADEFRPERWLSDTSTSAKGASLGVVGNLFNFSSGQRSCIGWRFAMAEMQCFLAELIRNFEYSIDPQIQIKKVGDGIVIPVVVGKEEKGSLMPLRVSLVSKD</sequence>
<keyword evidence="6 10" id="KW-0560">Oxidoreductase</keyword>
<dbReference type="GO" id="GO:0005506">
    <property type="term" value="F:iron ion binding"/>
    <property type="evidence" value="ECO:0007669"/>
    <property type="project" value="InterPro"/>
</dbReference>
<dbReference type="PRINTS" id="PR00465">
    <property type="entry name" value="EP450IV"/>
</dbReference>
<evidence type="ECO:0000256" key="9">
    <source>
        <dbReference type="PIRSR" id="PIRSR602403-1"/>
    </source>
</evidence>
<evidence type="ECO:0000313" key="13">
    <source>
        <dbReference type="Proteomes" id="UP000305948"/>
    </source>
</evidence>
<dbReference type="PROSITE" id="PS00086">
    <property type="entry name" value="CYTOCHROME_P450"/>
    <property type="match status" value="1"/>
</dbReference>
<evidence type="ECO:0000256" key="5">
    <source>
        <dbReference type="ARBA" id="ARBA00022723"/>
    </source>
</evidence>